<sequence length="140" mass="15520">MFPLESVLSSTDLSKPLPEPAEPIPAHDEDQKDTNNPAGSSTDPNMTITVTEIKTEVKEGKKPAGIPPRGETPRPDSPDDSDPESDPPPNDPDNDAISDSFQSTTTNGFSELKERGIKPERFKGNRDKTDRFCYDFRRYL</sequence>
<proteinExistence type="predicted"/>
<feature type="region of interest" description="Disordered" evidence="1">
    <location>
        <begin position="1"/>
        <end position="127"/>
    </location>
</feature>
<dbReference type="EMBL" id="JBBXMP010000205">
    <property type="protein sequence ID" value="KAL0059819.1"/>
    <property type="molecule type" value="Genomic_DNA"/>
</dbReference>
<dbReference type="Proteomes" id="UP001437256">
    <property type="component" value="Unassembled WGS sequence"/>
</dbReference>
<protein>
    <submittedName>
        <fullName evidence="2">Uncharacterized protein</fullName>
    </submittedName>
</protein>
<gene>
    <name evidence="2" type="ORF">AAF712_013425</name>
</gene>
<feature type="compositionally biased region" description="Basic and acidic residues" evidence="1">
    <location>
        <begin position="53"/>
        <end position="62"/>
    </location>
</feature>
<evidence type="ECO:0000256" key="1">
    <source>
        <dbReference type="SAM" id="MobiDB-lite"/>
    </source>
</evidence>
<evidence type="ECO:0000313" key="3">
    <source>
        <dbReference type="Proteomes" id="UP001437256"/>
    </source>
</evidence>
<name>A0ABR2ZFU4_9AGAR</name>
<feature type="compositionally biased region" description="Basic and acidic residues" evidence="1">
    <location>
        <begin position="111"/>
        <end position="127"/>
    </location>
</feature>
<feature type="compositionally biased region" description="Polar residues" evidence="1">
    <location>
        <begin position="34"/>
        <end position="52"/>
    </location>
</feature>
<organism evidence="2 3">
    <name type="scientific">Marasmius tenuissimus</name>
    <dbReference type="NCBI Taxonomy" id="585030"/>
    <lineage>
        <taxon>Eukaryota</taxon>
        <taxon>Fungi</taxon>
        <taxon>Dikarya</taxon>
        <taxon>Basidiomycota</taxon>
        <taxon>Agaricomycotina</taxon>
        <taxon>Agaricomycetes</taxon>
        <taxon>Agaricomycetidae</taxon>
        <taxon>Agaricales</taxon>
        <taxon>Marasmiineae</taxon>
        <taxon>Marasmiaceae</taxon>
        <taxon>Marasmius</taxon>
    </lineage>
</organism>
<evidence type="ECO:0000313" key="2">
    <source>
        <dbReference type="EMBL" id="KAL0059819.1"/>
    </source>
</evidence>
<keyword evidence="3" id="KW-1185">Reference proteome</keyword>
<reference evidence="2 3" key="1">
    <citation type="submission" date="2024-05" db="EMBL/GenBank/DDBJ databases">
        <title>A draft genome resource for the thread blight pathogen Marasmius tenuissimus strain MS-2.</title>
        <authorList>
            <person name="Yulfo-Soto G.E."/>
            <person name="Baruah I.K."/>
            <person name="Amoako-Attah I."/>
            <person name="Bukari Y."/>
            <person name="Meinhardt L.W."/>
            <person name="Bailey B.A."/>
            <person name="Cohen S.P."/>
        </authorList>
    </citation>
    <scope>NUCLEOTIDE SEQUENCE [LARGE SCALE GENOMIC DNA]</scope>
    <source>
        <strain evidence="2 3">MS-2</strain>
    </source>
</reference>
<accession>A0ABR2ZFU4</accession>
<comment type="caution">
    <text evidence="2">The sequence shown here is derived from an EMBL/GenBank/DDBJ whole genome shotgun (WGS) entry which is preliminary data.</text>
</comment>